<feature type="transmembrane region" description="Helical" evidence="8">
    <location>
        <begin position="275"/>
        <end position="291"/>
    </location>
</feature>
<keyword evidence="6 8" id="KW-1133">Transmembrane helix</keyword>
<evidence type="ECO:0000313" key="11">
    <source>
        <dbReference type="Proteomes" id="UP000240912"/>
    </source>
</evidence>
<dbReference type="RefSeq" id="WP_107213892.1">
    <property type="nucleotide sequence ID" value="NZ_KZ686268.1"/>
</dbReference>
<comment type="subcellular location">
    <subcellularLocation>
        <location evidence="1">Cell membrane</location>
        <topology evidence="1">Multi-pass membrane protein</topology>
    </subcellularLocation>
</comment>
<dbReference type="Pfam" id="PF13231">
    <property type="entry name" value="PMT_2"/>
    <property type="match status" value="1"/>
</dbReference>
<feature type="transmembrane region" description="Helical" evidence="8">
    <location>
        <begin position="108"/>
        <end position="130"/>
    </location>
</feature>
<name>A0A2T3HNB7_9SPHI</name>
<feature type="transmembrane region" description="Helical" evidence="8">
    <location>
        <begin position="326"/>
        <end position="347"/>
    </location>
</feature>
<feature type="transmembrane region" description="Helical" evidence="8">
    <location>
        <begin position="297"/>
        <end position="314"/>
    </location>
</feature>
<feature type="domain" description="Glycosyltransferase RgtA/B/C/D-like" evidence="9">
    <location>
        <begin position="58"/>
        <end position="217"/>
    </location>
</feature>
<dbReference type="GO" id="GO:0005886">
    <property type="term" value="C:plasma membrane"/>
    <property type="evidence" value="ECO:0007669"/>
    <property type="project" value="UniProtKB-SubCell"/>
</dbReference>
<dbReference type="InterPro" id="IPR038731">
    <property type="entry name" value="RgtA/B/C-like"/>
</dbReference>
<evidence type="ECO:0000313" key="10">
    <source>
        <dbReference type="EMBL" id="PST83952.1"/>
    </source>
</evidence>
<accession>A0A2T3HNB7</accession>
<feature type="transmembrane region" description="Helical" evidence="8">
    <location>
        <begin position="79"/>
        <end position="101"/>
    </location>
</feature>
<keyword evidence="2" id="KW-1003">Cell membrane</keyword>
<dbReference type="AlphaFoldDB" id="A0A2T3HNB7"/>
<gene>
    <name evidence="10" type="ORF">C7T94_04195</name>
</gene>
<dbReference type="GO" id="GO:0009103">
    <property type="term" value="P:lipopolysaccharide biosynthetic process"/>
    <property type="evidence" value="ECO:0007669"/>
    <property type="project" value="UniProtKB-ARBA"/>
</dbReference>
<evidence type="ECO:0000256" key="8">
    <source>
        <dbReference type="SAM" id="Phobius"/>
    </source>
</evidence>
<evidence type="ECO:0000256" key="7">
    <source>
        <dbReference type="ARBA" id="ARBA00023136"/>
    </source>
</evidence>
<evidence type="ECO:0000256" key="1">
    <source>
        <dbReference type="ARBA" id="ARBA00004651"/>
    </source>
</evidence>
<dbReference type="PANTHER" id="PTHR33908">
    <property type="entry name" value="MANNOSYLTRANSFERASE YKCB-RELATED"/>
    <property type="match status" value="1"/>
</dbReference>
<evidence type="ECO:0000256" key="4">
    <source>
        <dbReference type="ARBA" id="ARBA00022679"/>
    </source>
</evidence>
<dbReference type="PANTHER" id="PTHR33908:SF11">
    <property type="entry name" value="MEMBRANE PROTEIN"/>
    <property type="match status" value="1"/>
</dbReference>
<feature type="transmembrane region" description="Helical" evidence="8">
    <location>
        <begin position="200"/>
        <end position="219"/>
    </location>
</feature>
<organism evidence="10 11">
    <name type="scientific">Pedobacter yulinensis</name>
    <dbReference type="NCBI Taxonomy" id="2126353"/>
    <lineage>
        <taxon>Bacteria</taxon>
        <taxon>Pseudomonadati</taxon>
        <taxon>Bacteroidota</taxon>
        <taxon>Sphingobacteriia</taxon>
        <taxon>Sphingobacteriales</taxon>
        <taxon>Sphingobacteriaceae</taxon>
        <taxon>Pedobacter</taxon>
    </lineage>
</organism>
<reference evidence="10 11" key="1">
    <citation type="submission" date="2018-03" db="EMBL/GenBank/DDBJ databases">
        <authorList>
            <person name="Keele B.F."/>
        </authorList>
    </citation>
    <scope>NUCLEOTIDE SEQUENCE [LARGE SCALE GENOMIC DNA]</scope>
    <source>
        <strain evidence="10 11">YL28-9</strain>
    </source>
</reference>
<dbReference type="OrthoDB" id="9813729at2"/>
<dbReference type="InterPro" id="IPR050297">
    <property type="entry name" value="LipidA_mod_glycosyltrf_83"/>
</dbReference>
<dbReference type="GO" id="GO:0016763">
    <property type="term" value="F:pentosyltransferase activity"/>
    <property type="evidence" value="ECO:0007669"/>
    <property type="project" value="TreeGrafter"/>
</dbReference>
<evidence type="ECO:0000256" key="3">
    <source>
        <dbReference type="ARBA" id="ARBA00022676"/>
    </source>
</evidence>
<keyword evidence="5 8" id="KW-0812">Transmembrane</keyword>
<evidence type="ECO:0000259" key="9">
    <source>
        <dbReference type="Pfam" id="PF13231"/>
    </source>
</evidence>
<dbReference type="Proteomes" id="UP000240912">
    <property type="component" value="Unassembled WGS sequence"/>
</dbReference>
<proteinExistence type="predicted"/>
<keyword evidence="11" id="KW-1185">Reference proteome</keyword>
<evidence type="ECO:0000256" key="6">
    <source>
        <dbReference type="ARBA" id="ARBA00022989"/>
    </source>
</evidence>
<keyword evidence="3" id="KW-0328">Glycosyltransferase</keyword>
<evidence type="ECO:0000256" key="5">
    <source>
        <dbReference type="ARBA" id="ARBA00022692"/>
    </source>
</evidence>
<evidence type="ECO:0000256" key="2">
    <source>
        <dbReference type="ARBA" id="ARBA00022475"/>
    </source>
</evidence>
<feature type="transmembrane region" description="Helical" evidence="8">
    <location>
        <begin position="12"/>
        <end position="32"/>
    </location>
</feature>
<sequence>MIAENKYTALPASYRLLILGFVLCKIILHFAANANYGLHADELYYIALGKNLQPGYLDNGPFTPWIAALYPAGRDISAFVYRLLPTLFSAATVGLSGLAAFRLGGGRLAVAITCTALLCSPAYLATGYFLQPVAFEPFFWTAGAFFLLRYVQTAQPAQAVWASLAFALGILNKYSTLLYFLALLPGLLISFRRTQQGSPFWPAVLPGLLLLLPNLFWQIQHDFPFVRYLSVLKANTPETGAWNFLLEQVLAHGSGLAVWSAGLVALLFLPHFRPYRFLGSAMLAILVFFMYSGGKIYYMLGAMPLLLAAGGVCWEKLLGRLAAFWTYNLFALHLLVLAALPALVPILPLQAMLNYFNTTASYTANTALLEWPDGRKHQLPAFYADMLGWETLTMQADSAYRALDPATKSRLTVVTDGYAVTAALIHYKPASFPAVHACDNSVLEWSFPRLPDGPILFITDKSTAGVSALAPQAVLLCTFRQPTAIGNGTNTFLLPSPQPGFSAWYRAEREKFTGSGR</sequence>
<feature type="transmembrane region" description="Helical" evidence="8">
    <location>
        <begin position="159"/>
        <end position="188"/>
    </location>
</feature>
<comment type="caution">
    <text evidence="10">The sequence shown here is derived from an EMBL/GenBank/DDBJ whole genome shotgun (WGS) entry which is preliminary data.</text>
</comment>
<keyword evidence="4" id="KW-0808">Transferase</keyword>
<dbReference type="EMBL" id="PYLS01000004">
    <property type="protein sequence ID" value="PST83952.1"/>
    <property type="molecule type" value="Genomic_DNA"/>
</dbReference>
<protein>
    <recommendedName>
        <fullName evidence="9">Glycosyltransferase RgtA/B/C/D-like domain-containing protein</fullName>
    </recommendedName>
</protein>
<feature type="transmembrane region" description="Helical" evidence="8">
    <location>
        <begin position="249"/>
        <end position="268"/>
    </location>
</feature>
<keyword evidence="7 8" id="KW-0472">Membrane</keyword>